<evidence type="ECO:0008006" key="3">
    <source>
        <dbReference type="Google" id="ProtNLM"/>
    </source>
</evidence>
<evidence type="ECO:0000256" key="1">
    <source>
        <dbReference type="SAM" id="Phobius"/>
    </source>
</evidence>
<feature type="transmembrane region" description="Helical" evidence="1">
    <location>
        <begin position="135"/>
        <end position="157"/>
    </location>
</feature>
<dbReference type="PANTHER" id="PTHR31061">
    <property type="entry name" value="LD22376P"/>
    <property type="match status" value="1"/>
</dbReference>
<protein>
    <recommendedName>
        <fullName evidence="3">DUF5009 domain-containing protein</fullName>
    </recommendedName>
</protein>
<feature type="transmembrane region" description="Helical" evidence="1">
    <location>
        <begin position="53"/>
        <end position="72"/>
    </location>
</feature>
<gene>
    <name evidence="2" type="ORF">SDC9_111052</name>
</gene>
<evidence type="ECO:0000313" key="2">
    <source>
        <dbReference type="EMBL" id="MPM64166.1"/>
    </source>
</evidence>
<keyword evidence="1" id="KW-0472">Membrane</keyword>
<sequence length="165" mass="19017">MLIGFLFGKLIVENKDNHTRVEKLLIWGTVLAFSGLLLQYGCPINKKIWSPTFVLTTTGFAAQLLGLLIWIIDIHKKEKWSRFFHAFGINPLIVYVFAGVLATLFSNIRFTWQGEAISIKAFIYEALLHPWAGDYFGSLLYALIFVTICWLFGYILYKKNIYIKL</sequence>
<organism evidence="2">
    <name type="scientific">bioreactor metagenome</name>
    <dbReference type="NCBI Taxonomy" id="1076179"/>
    <lineage>
        <taxon>unclassified sequences</taxon>
        <taxon>metagenomes</taxon>
        <taxon>ecological metagenomes</taxon>
    </lineage>
</organism>
<dbReference type="EMBL" id="VSSQ01019804">
    <property type="protein sequence ID" value="MPM64166.1"/>
    <property type="molecule type" value="Genomic_DNA"/>
</dbReference>
<feature type="transmembrane region" description="Helical" evidence="1">
    <location>
        <begin position="84"/>
        <end position="105"/>
    </location>
</feature>
<feature type="transmembrane region" description="Helical" evidence="1">
    <location>
        <begin position="24"/>
        <end position="41"/>
    </location>
</feature>
<name>A0A645BG93_9ZZZZ</name>
<accession>A0A645BG93</accession>
<keyword evidence="1" id="KW-1133">Transmembrane helix</keyword>
<dbReference type="PANTHER" id="PTHR31061:SF24">
    <property type="entry name" value="LD22376P"/>
    <property type="match status" value="1"/>
</dbReference>
<reference evidence="2" key="1">
    <citation type="submission" date="2019-08" db="EMBL/GenBank/DDBJ databases">
        <authorList>
            <person name="Kucharzyk K."/>
            <person name="Murdoch R.W."/>
            <person name="Higgins S."/>
            <person name="Loffler F."/>
        </authorList>
    </citation>
    <scope>NUCLEOTIDE SEQUENCE</scope>
</reference>
<dbReference type="AlphaFoldDB" id="A0A645BG93"/>
<proteinExistence type="predicted"/>
<keyword evidence="1" id="KW-0812">Transmembrane</keyword>
<comment type="caution">
    <text evidence="2">The sequence shown here is derived from an EMBL/GenBank/DDBJ whole genome shotgun (WGS) entry which is preliminary data.</text>
</comment>